<sequence>MNNIEKLALAGLLHDIGKFYLRTKPEENISNYNKEDFKYDHALYSYIAIKKFFREYLEKNLNLNPEEIANIASKHHNPSNELEKIMQIADWFSSAERERIREDEINFLHTVFERVSFTGESDTGGKDFGYYRLEPLALDERIFPKTYEGIYEGNFIRFIGKNKAEIEEELGNYKDLWNEFINELKKLSRFKGKQAFIFIYYLLQKYLWCVPASTYDIEKKSRHYPDISLFDHSRILSAIACAIYDYAKQTGLDISKLDFNALEKQDFLLLIEADINGIQKFIYNLGKTQGIKNFSISKALRGRSFLVSMIPEIISRHILNELGYTITNAIYTSGGKFQLLVANTENNNKKLEEIKEKLQEYFYKEFFAELGITIAYKEFSGEYLTGKDHKNYADVIDELQILLDKKKKQRFDKQIGKDENESKKEFICPSCKKLPVEKEDAICYLCEKSNEIGNKLPKIKYIVFGKNITNQNNITSITLGNFGTVYLVEEENIDKFKDAEEILLLNDTTFEKNNGFKFLGNTVPFIDEDNEEFFKIIAENKDNETFKKGDETLKANVVPFSWLAELSEGDKKLGIFRADVDNLGLIFSDGLRKKGKNDSERYTISRVATLSRMLDLFFSGYINKLVQDFTKESLPIKKKVGNKEIELKNINSLIYIVYSGGDDLFLIAPYNIILDFALRLREEFYKYTGKNLDFGLSGGIYISSPTTPIHMTAKFSENLENIAKKTMFKQNGNIILKDNIAILDKPFRWRDYQGRKTLEILIQNEYSNDNSILYNIGISNPEENKEVVFYEYIIKLANKIIEYYEKDKISRSFLFKLLRFHQSYIGKEEKIKAMIYPKIYYQIARNIKDNDVREFFENTLIKEGFKENGKILITTKNVLKNLDVIIPLVLMKTRGGN</sequence>
<dbReference type="Proteomes" id="UP001157947">
    <property type="component" value="Unassembled WGS sequence"/>
</dbReference>
<dbReference type="PANTHER" id="PTHR36528:SF1">
    <property type="entry name" value="CRISPR SYSTEM SINGLE-STRAND-SPECIFIC DEOXYRIBONUCLEASE CAS10_CSM1 (SUBTYPE III-A)"/>
    <property type="match status" value="1"/>
</dbReference>
<evidence type="ECO:0000313" key="16">
    <source>
        <dbReference type="Proteomes" id="UP001157947"/>
    </source>
</evidence>
<keyword evidence="8" id="KW-0378">Hydrolase</keyword>
<dbReference type="GO" id="GO:0051607">
    <property type="term" value="P:defense response to virus"/>
    <property type="evidence" value="ECO:0007669"/>
    <property type="project" value="UniProtKB-KW"/>
</dbReference>
<dbReference type="InterPro" id="IPR054767">
    <property type="entry name" value="Cas10-Cmr2_palm2"/>
</dbReference>
<feature type="domain" description="HD" evidence="14">
    <location>
        <begin position="1"/>
        <end position="95"/>
    </location>
</feature>
<keyword evidence="4" id="KW-0808">Transferase</keyword>
<evidence type="ECO:0000256" key="6">
    <source>
        <dbReference type="ARBA" id="ARBA00022741"/>
    </source>
</evidence>
<evidence type="ECO:0000256" key="2">
    <source>
        <dbReference type="ARBA" id="ARBA00005700"/>
    </source>
</evidence>
<dbReference type="InterPro" id="IPR041062">
    <property type="entry name" value="Csm1_B"/>
</dbReference>
<dbReference type="SUPFAM" id="SSF109604">
    <property type="entry name" value="HD-domain/PDEase-like"/>
    <property type="match status" value="1"/>
</dbReference>
<comment type="cofactor">
    <cofactor evidence="1">
        <name>a divalent metal cation</name>
        <dbReference type="ChEBI" id="CHEBI:60240"/>
    </cofactor>
</comment>
<evidence type="ECO:0000256" key="12">
    <source>
        <dbReference type="ARBA" id="ARBA00032922"/>
    </source>
</evidence>
<evidence type="ECO:0000256" key="3">
    <source>
        <dbReference type="ARBA" id="ARBA00014333"/>
    </source>
</evidence>
<keyword evidence="9" id="KW-0269">Exonuclease</keyword>
<dbReference type="PANTHER" id="PTHR36528">
    <property type="entry name" value="CRISPR SYSTEM SINGLE-STRAND-SPECIFIC DEOXYRIBONUCLEASE CAS10/CSM1 (SUBTYPE III-A)"/>
    <property type="match status" value="1"/>
</dbReference>
<dbReference type="GO" id="GO:0016740">
    <property type="term" value="F:transferase activity"/>
    <property type="evidence" value="ECO:0007669"/>
    <property type="project" value="UniProtKB-KW"/>
</dbReference>
<evidence type="ECO:0000259" key="14">
    <source>
        <dbReference type="PROSITE" id="PS51831"/>
    </source>
</evidence>
<dbReference type="InterPro" id="IPR000160">
    <property type="entry name" value="GGDEF_dom"/>
</dbReference>
<keyword evidence="6" id="KW-0547">Nucleotide-binding</keyword>
<organism evidence="15 16">
    <name type="scientific">Venenivibrio stagnispumantis</name>
    <dbReference type="NCBI Taxonomy" id="407998"/>
    <lineage>
        <taxon>Bacteria</taxon>
        <taxon>Pseudomonadati</taxon>
        <taxon>Aquificota</taxon>
        <taxon>Aquificia</taxon>
        <taxon>Aquificales</taxon>
        <taxon>Hydrogenothermaceae</taxon>
        <taxon>Venenivibrio</taxon>
    </lineage>
</organism>
<dbReference type="NCBIfam" id="TIGR02578">
    <property type="entry name" value="cas_TM1811_Csm1"/>
    <property type="match status" value="1"/>
</dbReference>
<dbReference type="InterPro" id="IPR043128">
    <property type="entry name" value="Rev_trsase/Diguanyl_cyclase"/>
</dbReference>
<evidence type="ECO:0000256" key="4">
    <source>
        <dbReference type="ARBA" id="ARBA00022679"/>
    </source>
</evidence>
<dbReference type="Gene3D" id="3.30.70.270">
    <property type="match status" value="1"/>
</dbReference>
<keyword evidence="5" id="KW-0540">Nuclease</keyword>
<dbReference type="Pfam" id="PF22335">
    <property type="entry name" value="Cas10-Cmr2_palm2"/>
    <property type="match status" value="1"/>
</dbReference>
<dbReference type="Pfam" id="PF18211">
    <property type="entry name" value="Csm1_B"/>
    <property type="match status" value="1"/>
</dbReference>
<comment type="similarity">
    <text evidence="2">Belongs to the CRISPR-associated Cas10/Csm1 family.</text>
</comment>
<dbReference type="GO" id="GO:0004527">
    <property type="term" value="F:exonuclease activity"/>
    <property type="evidence" value="ECO:0007669"/>
    <property type="project" value="UniProtKB-KW"/>
</dbReference>
<evidence type="ECO:0000256" key="7">
    <source>
        <dbReference type="ARBA" id="ARBA00022759"/>
    </source>
</evidence>
<dbReference type="GO" id="GO:0005524">
    <property type="term" value="F:ATP binding"/>
    <property type="evidence" value="ECO:0007669"/>
    <property type="project" value="UniProtKB-KW"/>
</dbReference>
<evidence type="ECO:0000256" key="8">
    <source>
        <dbReference type="ARBA" id="ARBA00022801"/>
    </source>
</evidence>
<dbReference type="InterPro" id="IPR013408">
    <property type="entry name" value="Cas10/Csm1"/>
</dbReference>
<dbReference type="GO" id="GO:0004519">
    <property type="term" value="F:endonuclease activity"/>
    <property type="evidence" value="ECO:0007669"/>
    <property type="project" value="UniProtKB-KW"/>
</dbReference>
<dbReference type="Gene3D" id="1.10.3210.10">
    <property type="entry name" value="Hypothetical protein af1432"/>
    <property type="match status" value="1"/>
</dbReference>
<proteinExistence type="inferred from homology"/>
<dbReference type="InterPro" id="IPR052117">
    <property type="entry name" value="Cas10/Csm1_subtype-III-A"/>
</dbReference>
<comment type="caution">
    <text evidence="15">The sequence shown here is derived from an EMBL/GenBank/DDBJ whole genome shotgun (WGS) entry which is preliminary data.</text>
</comment>
<dbReference type="EMBL" id="FXTX01000003">
    <property type="protein sequence ID" value="SMP04432.1"/>
    <property type="molecule type" value="Genomic_DNA"/>
</dbReference>
<gene>
    <name evidence="15" type="ORF">SAMN06264868_10312</name>
</gene>
<protein>
    <recommendedName>
        <fullName evidence="3">CRISPR system single-strand-specific deoxyribonuclease Cas10/Csm1 (subtype III-A)</fullName>
    </recommendedName>
    <alternativeName>
        <fullName evidence="12">Cyclic oligoadenylate synthase</fullName>
    </alternativeName>
</protein>
<evidence type="ECO:0000313" key="15">
    <source>
        <dbReference type="EMBL" id="SMP04432.1"/>
    </source>
</evidence>
<evidence type="ECO:0000259" key="13">
    <source>
        <dbReference type="PROSITE" id="PS50887"/>
    </source>
</evidence>
<name>A0AA45WJS4_9AQUI</name>
<dbReference type="PROSITE" id="PS50887">
    <property type="entry name" value="GGDEF"/>
    <property type="match status" value="1"/>
</dbReference>
<keyword evidence="7" id="KW-0255">Endonuclease</keyword>
<dbReference type="InterPro" id="IPR006674">
    <property type="entry name" value="HD_domain"/>
</dbReference>
<accession>A0AA45WJS4</accession>
<keyword evidence="16" id="KW-1185">Reference proteome</keyword>
<reference evidence="15" key="1">
    <citation type="submission" date="2017-05" db="EMBL/GenBank/DDBJ databases">
        <authorList>
            <person name="Varghese N."/>
            <person name="Submissions S."/>
        </authorList>
    </citation>
    <scope>NUCLEOTIDE SEQUENCE</scope>
    <source>
        <strain evidence="15">DSM 18763</strain>
    </source>
</reference>
<dbReference type="Pfam" id="PF01966">
    <property type="entry name" value="HD"/>
    <property type="match status" value="1"/>
</dbReference>
<keyword evidence="10" id="KW-0067">ATP-binding</keyword>
<evidence type="ECO:0000256" key="10">
    <source>
        <dbReference type="ARBA" id="ARBA00022840"/>
    </source>
</evidence>
<dbReference type="PROSITE" id="PS51831">
    <property type="entry name" value="HD"/>
    <property type="match status" value="1"/>
</dbReference>
<feature type="domain" description="GGDEF" evidence="13">
    <location>
        <begin position="571"/>
        <end position="738"/>
    </location>
</feature>
<evidence type="ECO:0000256" key="11">
    <source>
        <dbReference type="ARBA" id="ARBA00023118"/>
    </source>
</evidence>
<dbReference type="AlphaFoldDB" id="A0AA45WJS4"/>
<evidence type="ECO:0000256" key="9">
    <source>
        <dbReference type="ARBA" id="ARBA00022839"/>
    </source>
</evidence>
<dbReference type="RefSeq" id="WP_265133896.1">
    <property type="nucleotide sequence ID" value="NZ_FXTX01000003.1"/>
</dbReference>
<keyword evidence="11" id="KW-0051">Antiviral defense</keyword>
<evidence type="ECO:0000256" key="1">
    <source>
        <dbReference type="ARBA" id="ARBA00001968"/>
    </source>
</evidence>
<evidence type="ECO:0000256" key="5">
    <source>
        <dbReference type="ARBA" id="ARBA00022722"/>
    </source>
</evidence>